<name>E1X5W9_HALMS</name>
<dbReference type="AlphaFoldDB" id="E1X5W9"/>
<evidence type="ECO:0000313" key="1">
    <source>
        <dbReference type="EMBL" id="CBW25686.1"/>
    </source>
</evidence>
<reference evidence="2" key="1">
    <citation type="journal article" date="2013" name="ISME J.">
        <title>A small predatory core genome in the divergent marine Bacteriovorax marinus SJ and the terrestrial Bdellovibrio bacteriovorus.</title>
        <authorList>
            <person name="Crossman L.C."/>
            <person name="Chen H."/>
            <person name="Cerdeno-Tarraga A.M."/>
            <person name="Brooks K."/>
            <person name="Quail M.A."/>
            <person name="Pineiro S.A."/>
            <person name="Hobley L."/>
            <person name="Sockett R.E."/>
            <person name="Bentley S.D."/>
            <person name="Parkhill J."/>
            <person name="Williams H.N."/>
            <person name="Stine O.C."/>
        </authorList>
    </citation>
    <scope>NUCLEOTIDE SEQUENCE [LARGE SCALE GENOMIC DNA]</scope>
    <source>
        <strain evidence="2">ATCC BAA-682 / DSM 15412 / SJ</strain>
    </source>
</reference>
<dbReference type="EMBL" id="FQ312005">
    <property type="protein sequence ID" value="CBW25686.1"/>
    <property type="molecule type" value="Genomic_DNA"/>
</dbReference>
<keyword evidence="2" id="KW-1185">Reference proteome</keyword>
<dbReference type="PATRIC" id="fig|862908.3.peg.751"/>
<dbReference type="STRING" id="862908.BMS_0786"/>
<sequence length="498" mass="58420">MLTMLTLPFSKIQEDLNYIQRQQTLGSDLINFINGSSHLELNGNKNTVILKNCVITGHTFEKNKGLLFLKSSKYNIKFSSVHFEPLIEIRDDNSSNEENKLEFNQCTFKNNLSFIDLHMKIIIESCDLSDLDFTSINEEVFIVNNNKIKSLKIENRISSNLTISNNRIDNVKIRTYETELKKIYIYIRNLDSDDLQLFIPSETELELTDNSIKSLDLALPRSIVHFESLTQDDIPEDLYYEHLFGTGYSKITINSFKELSISSIKIKMELSFINKKKNNELNIRKIYLEPESSIKFFNSNLSNTEFGNTNLENTDVFFINSNIKEMNLDLVEWGSHPRIYSREDKSESYEAKVNIYRDLKNIYFRHRDILNTELFFDIERHYQVKQISYSTLPIYKKLTNLLILNFNELTGNGFSIIRPIFLSLFFSLLFSNWDKGFLLLKSEPFLGIFTDFYKYLVTFQFLKDDTINIKGLYIFHSALNSAILFQSLQAFRKFNKKF</sequence>
<organism evidence="1 2">
    <name type="scientific">Halobacteriovorax marinus (strain ATCC BAA-682 / DSM 15412 / SJ)</name>
    <name type="common">Bacteriovorax marinus</name>
    <dbReference type="NCBI Taxonomy" id="862908"/>
    <lineage>
        <taxon>Bacteria</taxon>
        <taxon>Pseudomonadati</taxon>
        <taxon>Bdellovibrionota</taxon>
        <taxon>Bacteriovoracia</taxon>
        <taxon>Bacteriovoracales</taxon>
        <taxon>Halobacteriovoraceae</taxon>
        <taxon>Halobacteriovorax</taxon>
    </lineage>
</organism>
<dbReference type="HOGENOM" id="CLU_547211_0_0_7"/>
<dbReference type="Proteomes" id="UP000008963">
    <property type="component" value="Chromosome"/>
</dbReference>
<proteinExistence type="predicted"/>
<accession>E1X5W9</accession>
<protein>
    <submittedName>
        <fullName evidence="1">Uncharacterized protein</fullName>
    </submittedName>
</protein>
<gene>
    <name evidence="1" type="ordered locus">BMS_0786</name>
</gene>
<evidence type="ECO:0000313" key="2">
    <source>
        <dbReference type="Proteomes" id="UP000008963"/>
    </source>
</evidence>
<dbReference type="KEGG" id="bmx:BMS_0786"/>